<protein>
    <submittedName>
        <fullName evidence="1">Uncharacterized protein</fullName>
    </submittedName>
</protein>
<organism evidence="1 2">
    <name type="scientific">Hygrophoropsis aurantiaca</name>
    <dbReference type="NCBI Taxonomy" id="72124"/>
    <lineage>
        <taxon>Eukaryota</taxon>
        <taxon>Fungi</taxon>
        <taxon>Dikarya</taxon>
        <taxon>Basidiomycota</taxon>
        <taxon>Agaricomycotina</taxon>
        <taxon>Agaricomycetes</taxon>
        <taxon>Agaricomycetidae</taxon>
        <taxon>Boletales</taxon>
        <taxon>Coniophorineae</taxon>
        <taxon>Hygrophoropsidaceae</taxon>
        <taxon>Hygrophoropsis</taxon>
    </lineage>
</organism>
<evidence type="ECO:0000313" key="1">
    <source>
        <dbReference type="EMBL" id="KAH7910979.1"/>
    </source>
</evidence>
<reference evidence="1" key="1">
    <citation type="journal article" date="2021" name="New Phytol.">
        <title>Evolutionary innovations through gain and loss of genes in the ectomycorrhizal Boletales.</title>
        <authorList>
            <person name="Wu G."/>
            <person name="Miyauchi S."/>
            <person name="Morin E."/>
            <person name="Kuo A."/>
            <person name="Drula E."/>
            <person name="Varga T."/>
            <person name="Kohler A."/>
            <person name="Feng B."/>
            <person name="Cao Y."/>
            <person name="Lipzen A."/>
            <person name="Daum C."/>
            <person name="Hundley H."/>
            <person name="Pangilinan J."/>
            <person name="Johnson J."/>
            <person name="Barry K."/>
            <person name="LaButti K."/>
            <person name="Ng V."/>
            <person name="Ahrendt S."/>
            <person name="Min B."/>
            <person name="Choi I.G."/>
            <person name="Park H."/>
            <person name="Plett J.M."/>
            <person name="Magnuson J."/>
            <person name="Spatafora J.W."/>
            <person name="Nagy L.G."/>
            <person name="Henrissat B."/>
            <person name="Grigoriev I.V."/>
            <person name="Yang Z.L."/>
            <person name="Xu J."/>
            <person name="Martin F.M."/>
        </authorList>
    </citation>
    <scope>NUCLEOTIDE SEQUENCE</scope>
    <source>
        <strain evidence="1">ATCC 28755</strain>
    </source>
</reference>
<sequence length="92" mass="10423">MYSSVLWPWASTYICCLCISIDILLLRTLSRPRAVELRRGEGEAKRLINKAMVYILQHGTGRNFNRTTRILSILCVFGQLSEHAQLVGTVSI</sequence>
<comment type="caution">
    <text evidence="1">The sequence shown here is derived from an EMBL/GenBank/DDBJ whole genome shotgun (WGS) entry which is preliminary data.</text>
</comment>
<accession>A0ACB8ACK3</accession>
<name>A0ACB8ACK3_9AGAM</name>
<proteinExistence type="predicted"/>
<dbReference type="EMBL" id="MU267694">
    <property type="protein sequence ID" value="KAH7910979.1"/>
    <property type="molecule type" value="Genomic_DNA"/>
</dbReference>
<evidence type="ECO:0000313" key="2">
    <source>
        <dbReference type="Proteomes" id="UP000790377"/>
    </source>
</evidence>
<gene>
    <name evidence="1" type="ORF">BJ138DRAFT_44414</name>
</gene>
<dbReference type="Proteomes" id="UP000790377">
    <property type="component" value="Unassembled WGS sequence"/>
</dbReference>
<keyword evidence="2" id="KW-1185">Reference proteome</keyword>